<evidence type="ECO:0000259" key="10">
    <source>
        <dbReference type="Pfam" id="PF04095"/>
    </source>
</evidence>
<dbReference type="NCBIfam" id="NF006698">
    <property type="entry name" value="PRK09243.1-5"/>
    <property type="match status" value="1"/>
</dbReference>
<comment type="similarity">
    <text evidence="2 9">Belongs to the NAPRTase family.</text>
</comment>
<evidence type="ECO:0000256" key="3">
    <source>
        <dbReference type="ARBA" id="ARBA00013236"/>
    </source>
</evidence>
<comment type="PTM">
    <text evidence="9">Transiently phosphorylated on a His residue during the reaction cycle. Phosphorylation strongly increases the affinity for substrates and increases the rate of nicotinate D-ribonucleotide production. Dephosphorylation regenerates the low-affinity form of the enzyme, leading to product release.</text>
</comment>
<dbReference type="Pfam" id="PF04095">
    <property type="entry name" value="NAPRTase"/>
    <property type="match status" value="1"/>
</dbReference>
<keyword evidence="12" id="KW-0614">Plasmid</keyword>
<evidence type="ECO:0000259" key="11">
    <source>
        <dbReference type="Pfam" id="PF17767"/>
    </source>
</evidence>
<keyword evidence="7 9" id="KW-0808">Transferase</keyword>
<evidence type="ECO:0000256" key="4">
    <source>
        <dbReference type="ARBA" id="ARBA00022553"/>
    </source>
</evidence>
<dbReference type="Gene3D" id="3.20.20.70">
    <property type="entry name" value="Aldolase class I"/>
    <property type="match status" value="1"/>
</dbReference>
<dbReference type="InterPro" id="IPR041525">
    <property type="entry name" value="N/Namide_PRibTrfase"/>
</dbReference>
<protein>
    <recommendedName>
        <fullName evidence="3 9">Nicotinate phosphoribosyltransferase</fullName>
        <ecNumber evidence="3 9">6.3.4.21</ecNumber>
    </recommendedName>
</protein>
<dbReference type="PANTHER" id="PTHR11098">
    <property type="entry name" value="NICOTINATE PHOSPHORIBOSYLTRANSFERASE"/>
    <property type="match status" value="1"/>
</dbReference>
<dbReference type="KEGG" id="euz:DVS28_b0378"/>
<dbReference type="Gene3D" id="3.20.140.10">
    <property type="entry name" value="nicotinate phosphoribosyltransferase"/>
    <property type="match status" value="1"/>
</dbReference>
<dbReference type="GO" id="GO:0005829">
    <property type="term" value="C:cytosol"/>
    <property type="evidence" value="ECO:0007669"/>
    <property type="project" value="TreeGrafter"/>
</dbReference>
<dbReference type="InterPro" id="IPR040727">
    <property type="entry name" value="NAPRTase_N"/>
</dbReference>
<evidence type="ECO:0000256" key="6">
    <source>
        <dbReference type="ARBA" id="ARBA00022642"/>
    </source>
</evidence>
<dbReference type="GO" id="GO:0034355">
    <property type="term" value="P:NAD+ biosynthetic process via the salvage pathway"/>
    <property type="evidence" value="ECO:0007669"/>
    <property type="project" value="TreeGrafter"/>
</dbReference>
<keyword evidence="6 9" id="KW-0662">Pyridine nucleotide biosynthesis</keyword>
<feature type="domain" description="Nicotinate/nicotinamide phosphoribosyltransferase" evidence="10">
    <location>
        <begin position="152"/>
        <end position="326"/>
    </location>
</feature>
<evidence type="ECO:0000313" key="13">
    <source>
        <dbReference type="Proteomes" id="UP000264006"/>
    </source>
</evidence>
<dbReference type="Proteomes" id="UP000264006">
    <property type="component" value="Plasmid pEDY32-46I"/>
</dbReference>
<gene>
    <name evidence="12" type="ORF">DVS28_b0378</name>
</gene>
<dbReference type="Pfam" id="PF17767">
    <property type="entry name" value="NAPRTase_N"/>
    <property type="match status" value="1"/>
</dbReference>
<dbReference type="GO" id="GO:0016757">
    <property type="term" value="F:glycosyltransferase activity"/>
    <property type="evidence" value="ECO:0007669"/>
    <property type="project" value="UniProtKB-KW"/>
</dbReference>
<proteinExistence type="inferred from homology"/>
<keyword evidence="5 9" id="KW-0436">Ligase</keyword>
<dbReference type="AlphaFoldDB" id="A0A346Y6Q1"/>
<evidence type="ECO:0000256" key="2">
    <source>
        <dbReference type="ARBA" id="ARBA00010897"/>
    </source>
</evidence>
<feature type="domain" description="Nicotinate phosphoribosyltransferase N-terminal" evidence="11">
    <location>
        <begin position="5"/>
        <end position="130"/>
    </location>
</feature>
<dbReference type="InterPro" id="IPR013785">
    <property type="entry name" value="Aldolase_TIM"/>
</dbReference>
<dbReference type="PANTHER" id="PTHR11098:SF8">
    <property type="entry name" value="NICOTINATE PHOSPHORIBOSYLTRANSFERASE PNCB1"/>
    <property type="match status" value="1"/>
</dbReference>
<evidence type="ECO:0000256" key="1">
    <source>
        <dbReference type="ARBA" id="ARBA00004952"/>
    </source>
</evidence>
<keyword evidence="12" id="KW-0328">Glycosyltransferase</keyword>
<geneLocation type="plasmid" evidence="13">
    <name>pedy32-46i</name>
</geneLocation>
<evidence type="ECO:0000256" key="8">
    <source>
        <dbReference type="ARBA" id="ARBA00048668"/>
    </source>
</evidence>
<dbReference type="InterPro" id="IPR007229">
    <property type="entry name" value="Nic_PRibTrfase-Fam"/>
</dbReference>
<dbReference type="UniPathway" id="UPA00253">
    <property type="reaction ID" value="UER00457"/>
</dbReference>
<accession>A0A346Y6Q1</accession>
<evidence type="ECO:0000313" key="12">
    <source>
        <dbReference type="EMBL" id="AXV10148.1"/>
    </source>
</evidence>
<reference evidence="12 13" key="1">
    <citation type="submission" date="2018-09" db="EMBL/GenBank/DDBJ databases">
        <title>Complete genome sequence of Euzebya sp. DY32-46 isolated from seawater of Pacific Ocean.</title>
        <authorList>
            <person name="Xu L."/>
            <person name="Wu Y.-H."/>
            <person name="Xu X.-W."/>
        </authorList>
    </citation>
    <scope>NUCLEOTIDE SEQUENCE [LARGE SCALE GENOMIC DNA]</scope>
    <source>
        <strain evidence="12 13">DY32-46</strain>
        <plasmid evidence="13">pedy32-46i</plasmid>
    </source>
</reference>
<name>A0A346Y6Q1_9ACTN</name>
<dbReference type="EC" id="6.3.4.21" evidence="3 9"/>
<comment type="pathway">
    <text evidence="1 9">Cofactor biosynthesis; NAD(+) biosynthesis; nicotinate D-ribonucleotide from nicotinate: step 1/1.</text>
</comment>
<comment type="function">
    <text evidence="9">Catalyzes the first step in the biosynthesis of NAD from nicotinic acid, the ATP-dependent synthesis of beta-nicotinate D-ribonucleotide from nicotinate and 5-phospho-D-ribose 1-phosphate.</text>
</comment>
<comment type="catalytic activity">
    <reaction evidence="8 9">
        <text>5-phospho-alpha-D-ribose 1-diphosphate + nicotinate + ATP + H2O = nicotinate beta-D-ribonucleotide + ADP + phosphate + diphosphate</text>
        <dbReference type="Rhea" id="RHEA:36163"/>
        <dbReference type="ChEBI" id="CHEBI:15377"/>
        <dbReference type="ChEBI" id="CHEBI:30616"/>
        <dbReference type="ChEBI" id="CHEBI:32544"/>
        <dbReference type="ChEBI" id="CHEBI:33019"/>
        <dbReference type="ChEBI" id="CHEBI:43474"/>
        <dbReference type="ChEBI" id="CHEBI:57502"/>
        <dbReference type="ChEBI" id="CHEBI:58017"/>
        <dbReference type="ChEBI" id="CHEBI:456216"/>
        <dbReference type="EC" id="6.3.4.21"/>
    </reaction>
</comment>
<organism evidence="12 13">
    <name type="scientific">Euzebya pacifica</name>
    <dbReference type="NCBI Taxonomy" id="1608957"/>
    <lineage>
        <taxon>Bacteria</taxon>
        <taxon>Bacillati</taxon>
        <taxon>Actinomycetota</taxon>
        <taxon>Nitriliruptoria</taxon>
        <taxon>Euzebyales</taxon>
    </lineage>
</organism>
<dbReference type="SUPFAM" id="SSF54675">
    <property type="entry name" value="Nicotinate/Quinolinate PRTase N-terminal domain-like"/>
    <property type="match status" value="1"/>
</dbReference>
<evidence type="ECO:0000256" key="7">
    <source>
        <dbReference type="ARBA" id="ARBA00022679"/>
    </source>
</evidence>
<dbReference type="GO" id="GO:0004516">
    <property type="term" value="F:nicotinate phosphoribosyltransferase activity"/>
    <property type="evidence" value="ECO:0007669"/>
    <property type="project" value="UniProtKB-UniRule"/>
</dbReference>
<evidence type="ECO:0000256" key="5">
    <source>
        <dbReference type="ARBA" id="ARBA00022598"/>
    </source>
</evidence>
<sequence length="435" mass="46248">MTTALNTDMYEFTMLRSAVADGTADKAATFEVFARSLRNGNRYGVLAGTGRLLDAIEDYRLDTDTLDWLLDTGIIDPATREWIGDDWTFTGRITGYREGELYFPNSPVLTVSGRFGEAVLLETLILSVLNHDSAVATKAARIRAAAGTRTVIEMGSRRTHEDAAVAAARATAIAGFDATSNLAAARAYGIKAVGTAAHAWTLAHRTEAATFDAQIAALGVDTTLLIDTYDIETGTREAIAAARRAGRTGPGAIRIDSGDLALESKRCRRILDEAGATTTRIVVSGDLDEHTIATLTDAPIDGYGIGTKVVSGLTAPGFVYKLVEIADTNGMRPVSKEAEGKRTVGGRKRAWRETTAHGHAAIEHVATPMGNATPQCVGGELRNLIVELWDGSRTDRSTVADARTVNAAAIAELRDDALAVHPGTPTVLTIVTEPR</sequence>
<dbReference type="NCBIfam" id="TIGR01513">
    <property type="entry name" value="NAPRTase_put"/>
    <property type="match status" value="1"/>
</dbReference>
<keyword evidence="13" id="KW-1185">Reference proteome</keyword>
<dbReference type="EMBL" id="CP031166">
    <property type="protein sequence ID" value="AXV10148.1"/>
    <property type="molecule type" value="Genomic_DNA"/>
</dbReference>
<dbReference type="PIRSF" id="PIRSF000484">
    <property type="entry name" value="NAPRT"/>
    <property type="match status" value="1"/>
</dbReference>
<dbReference type="InterPro" id="IPR006405">
    <property type="entry name" value="Nic_PRibTrfase_pncB"/>
</dbReference>
<keyword evidence="4" id="KW-0597">Phosphoprotein</keyword>
<dbReference type="InterPro" id="IPR036068">
    <property type="entry name" value="Nicotinate_pribotase-like_C"/>
</dbReference>
<evidence type="ECO:0000256" key="9">
    <source>
        <dbReference type="RuleBase" id="RU365100"/>
    </source>
</evidence>
<dbReference type="SUPFAM" id="SSF51690">
    <property type="entry name" value="Nicotinate/Quinolinate PRTase C-terminal domain-like"/>
    <property type="match status" value="1"/>
</dbReference>